<gene>
    <name evidence="3" type="ORF">FRZ67_21040</name>
</gene>
<keyword evidence="3" id="KW-0326">Glycosidase</keyword>
<feature type="chain" id="PRO_5023011750" evidence="2">
    <location>
        <begin position="26"/>
        <end position="680"/>
    </location>
</feature>
<dbReference type="AlphaFoldDB" id="A0A5B8VF03"/>
<sequence>MLYNKIFFGAFCMLFMTLCSTPTNNAQSNENEKENTTASNQNNSGTNNASTNNIVYNTTGKYNSIWGVWGGGELTSDQMTKYSFLKGWYIVYQWRKLEPQKDNFDWNYFDEQMKFAADHNLAIGFMVWVGPHSPEWLYSNGVPKVTSQTVKRSGEFPYYLDKTYKDRYYNMLAKISEHIKKMPPKIRDKVVMWMSAEGSTGDPQPYKGLLDDSKYNISEQQWFDFKKEVWTYMYKLCASENPSVHLLVNQANDGKYFNWLFNNLPGVWMKAGDISHTYQFNGELDFYDRMKKMETKTQQDISSSRLRGEITVQGTWFNQNESWNMYALLTSALHFGLDIFNAAPKYLQNPTDTIAFNFFNLYAGQKVASESPGAFCVLKDALDAADTKRFPESKYGPVLDPEKVTNYTREVEKKKMKAIKTGDAEDEDNDEDQGAVESTAKNNNLSEERINKILQEYSAYGAKRGDFSDLDATPESDNSAETYKQTRTTTKDGRPLNAKRQEKLAAKTKKGAGKDQSTNYQKKREANMVINDIGVNLIPDNYYRFLTQYSPNTTSRGYWRVGPGNQPYGRFARGFEAKTGRTEMFFALDKTFFKDNTSQKKVSIKIIYLDKGTGSWSLNYFDGSAKKEAYKVICTNSGNWQTKLVTIDAVFAQKLEHSCDISIKYLSGDNTIFNSIEILR</sequence>
<keyword evidence="2" id="KW-0732">Signal</keyword>
<keyword evidence="3" id="KW-0119">Carbohydrate metabolism</keyword>
<evidence type="ECO:0000313" key="4">
    <source>
        <dbReference type="Proteomes" id="UP000321533"/>
    </source>
</evidence>
<dbReference type="GO" id="GO:0045493">
    <property type="term" value="P:xylan catabolic process"/>
    <property type="evidence" value="ECO:0007669"/>
    <property type="project" value="UniProtKB-KW"/>
</dbReference>
<proteinExistence type="predicted"/>
<reference evidence="3 4" key="1">
    <citation type="journal article" date="2016" name="Int. J. Syst. Evol. Microbiol.">
        <title>Panacibacter ginsenosidivorans gen. nov., sp. nov., with ginsenoside converting activity isolated from soil of a ginseng field.</title>
        <authorList>
            <person name="Siddiqi M.Z."/>
            <person name="Muhammad Shafi S."/>
            <person name="Choi K.D."/>
            <person name="Im W.T."/>
        </authorList>
    </citation>
    <scope>NUCLEOTIDE SEQUENCE [LARGE SCALE GENOMIC DNA]</scope>
    <source>
        <strain evidence="3 4">Gsoil1550</strain>
    </source>
</reference>
<dbReference type="Proteomes" id="UP000321533">
    <property type="component" value="Chromosome"/>
</dbReference>
<feature type="region of interest" description="Disordered" evidence="1">
    <location>
        <begin position="25"/>
        <end position="51"/>
    </location>
</feature>
<feature type="compositionally biased region" description="Polar residues" evidence="1">
    <location>
        <begin position="475"/>
        <end position="488"/>
    </location>
</feature>
<accession>A0A5B8VF03</accession>
<keyword evidence="4" id="KW-1185">Reference proteome</keyword>
<organism evidence="3 4">
    <name type="scientific">Panacibacter ginsenosidivorans</name>
    <dbReference type="NCBI Taxonomy" id="1813871"/>
    <lineage>
        <taxon>Bacteria</taxon>
        <taxon>Pseudomonadati</taxon>
        <taxon>Bacteroidota</taxon>
        <taxon>Chitinophagia</taxon>
        <taxon>Chitinophagales</taxon>
        <taxon>Chitinophagaceae</taxon>
        <taxon>Panacibacter</taxon>
    </lineage>
</organism>
<protein>
    <submittedName>
        <fullName evidence="3">Endo-1,4-beta-xylanase</fullName>
    </submittedName>
</protein>
<feature type="compositionally biased region" description="Acidic residues" evidence="1">
    <location>
        <begin position="424"/>
        <end position="434"/>
    </location>
</feature>
<keyword evidence="3" id="KW-0624">Polysaccharide degradation</keyword>
<dbReference type="SUPFAM" id="SSF51445">
    <property type="entry name" value="(Trans)glycosidases"/>
    <property type="match status" value="1"/>
</dbReference>
<dbReference type="InterPro" id="IPR017853">
    <property type="entry name" value="GH"/>
</dbReference>
<evidence type="ECO:0000256" key="1">
    <source>
        <dbReference type="SAM" id="MobiDB-lite"/>
    </source>
</evidence>
<dbReference type="KEGG" id="pgin:FRZ67_21040"/>
<dbReference type="RefSeq" id="WP_147192541.1">
    <property type="nucleotide sequence ID" value="NZ_CP042435.1"/>
</dbReference>
<feature type="region of interest" description="Disordered" evidence="1">
    <location>
        <begin position="416"/>
        <end position="443"/>
    </location>
</feature>
<keyword evidence="3" id="KW-0858">Xylan degradation</keyword>
<feature type="region of interest" description="Disordered" evidence="1">
    <location>
        <begin position="464"/>
        <end position="519"/>
    </location>
</feature>
<evidence type="ECO:0000313" key="3">
    <source>
        <dbReference type="EMBL" id="QEC69665.1"/>
    </source>
</evidence>
<dbReference type="Gene3D" id="3.20.20.80">
    <property type="entry name" value="Glycosidases"/>
    <property type="match status" value="1"/>
</dbReference>
<feature type="signal peptide" evidence="2">
    <location>
        <begin position="1"/>
        <end position="25"/>
    </location>
</feature>
<name>A0A5B8VF03_9BACT</name>
<dbReference type="EMBL" id="CP042435">
    <property type="protein sequence ID" value="QEC69665.1"/>
    <property type="molecule type" value="Genomic_DNA"/>
</dbReference>
<feature type="compositionally biased region" description="Basic and acidic residues" evidence="1">
    <location>
        <begin position="489"/>
        <end position="505"/>
    </location>
</feature>
<dbReference type="GO" id="GO:0016798">
    <property type="term" value="F:hydrolase activity, acting on glycosyl bonds"/>
    <property type="evidence" value="ECO:0007669"/>
    <property type="project" value="UniProtKB-KW"/>
</dbReference>
<evidence type="ECO:0000256" key="2">
    <source>
        <dbReference type="SAM" id="SignalP"/>
    </source>
</evidence>
<keyword evidence="3" id="KW-0378">Hydrolase</keyword>
<dbReference type="OrthoDB" id="703126at2"/>
<feature type="compositionally biased region" description="Low complexity" evidence="1">
    <location>
        <begin position="36"/>
        <end position="51"/>
    </location>
</feature>